<dbReference type="FunFam" id="3.40.1260.10:FF:000001">
    <property type="entry name" value="Sulfurtransferase TusD"/>
    <property type="match status" value="1"/>
</dbReference>
<evidence type="ECO:0000256" key="4">
    <source>
        <dbReference type="ARBA" id="ARBA00022679"/>
    </source>
</evidence>
<dbReference type="AlphaFoldDB" id="A0A437Q4G5"/>
<dbReference type="PANTHER" id="PTHR34874">
    <property type="entry name" value="PROTEIN YCHN"/>
    <property type="match status" value="1"/>
</dbReference>
<dbReference type="RefSeq" id="WP_127695838.1">
    <property type="nucleotide sequence ID" value="NZ_SACQ01000010.1"/>
</dbReference>
<evidence type="ECO:0000256" key="1">
    <source>
        <dbReference type="ARBA" id="ARBA00004496"/>
    </source>
</evidence>
<dbReference type="NCBIfam" id="NF001237">
    <property type="entry name" value="PRK00207.1"/>
    <property type="match status" value="1"/>
</dbReference>
<evidence type="ECO:0000313" key="5">
    <source>
        <dbReference type="EMBL" id="RVU29404.1"/>
    </source>
</evidence>
<keyword evidence="3" id="KW-0963">Cytoplasm</keyword>
<comment type="similarity">
    <text evidence="2">Belongs to the DsrE/TusD family.</text>
</comment>
<dbReference type="GO" id="GO:0002143">
    <property type="term" value="P:tRNA wobble position uridine thiolation"/>
    <property type="evidence" value="ECO:0007669"/>
    <property type="project" value="TreeGrafter"/>
</dbReference>
<dbReference type="InterPro" id="IPR027396">
    <property type="entry name" value="DsrEFH-like"/>
</dbReference>
<dbReference type="GO" id="GO:1990228">
    <property type="term" value="C:sulfurtransferase complex"/>
    <property type="evidence" value="ECO:0007669"/>
    <property type="project" value="TreeGrafter"/>
</dbReference>
<dbReference type="GO" id="GO:0016783">
    <property type="term" value="F:sulfurtransferase activity"/>
    <property type="evidence" value="ECO:0007669"/>
    <property type="project" value="InterPro"/>
</dbReference>
<sequence>MKFSILIYGSPHNSQAVHTAYRYTKAALAAGHEVHRVFFYGESVLSGSFLNAPQRDEQNIMQLWHELALHHDLDLVICIAAALKRGVLDPTEAKRHEKPAHNIEAPFQLSGLGQLTEAILLSDRLVTFGG</sequence>
<evidence type="ECO:0000256" key="2">
    <source>
        <dbReference type="ARBA" id="ARBA00007067"/>
    </source>
</evidence>
<dbReference type="Pfam" id="PF02635">
    <property type="entry name" value="DsrE"/>
    <property type="match status" value="1"/>
</dbReference>
<comment type="caution">
    <text evidence="5">The sequence shown here is derived from an EMBL/GenBank/DDBJ whole genome shotgun (WGS) entry which is preliminary data.</text>
</comment>
<dbReference type="NCBIfam" id="TIGR03012">
    <property type="entry name" value="sulf_tusD_dsrE"/>
    <property type="match status" value="1"/>
</dbReference>
<dbReference type="SUPFAM" id="SSF75169">
    <property type="entry name" value="DsrEFH-like"/>
    <property type="match status" value="1"/>
</dbReference>
<reference evidence="5 6" key="1">
    <citation type="submission" date="2019-01" db="EMBL/GenBank/DDBJ databases">
        <authorList>
            <person name="Chen W.-M."/>
        </authorList>
    </citation>
    <scope>NUCLEOTIDE SEQUENCE [LARGE SCALE GENOMIC DNA]</scope>
    <source>
        <strain evidence="5 6">HPM-16</strain>
    </source>
</reference>
<dbReference type="Gene3D" id="3.40.1260.10">
    <property type="entry name" value="DsrEFH-like"/>
    <property type="match status" value="1"/>
</dbReference>
<comment type="subcellular location">
    <subcellularLocation>
        <location evidence="1">Cytoplasm</location>
    </subcellularLocation>
</comment>
<dbReference type="GO" id="GO:0097163">
    <property type="term" value="F:sulfur carrier activity"/>
    <property type="evidence" value="ECO:0007669"/>
    <property type="project" value="TreeGrafter"/>
</dbReference>
<evidence type="ECO:0000256" key="3">
    <source>
        <dbReference type="ARBA" id="ARBA00022490"/>
    </source>
</evidence>
<dbReference type="InterPro" id="IPR017463">
    <property type="entry name" value="Sulphur_relay_TusD/DsrE"/>
</dbReference>
<gene>
    <name evidence="5" type="primary">tusD</name>
    <name evidence="5" type="ORF">EOE65_16680</name>
</gene>
<proteinExistence type="inferred from homology"/>
<evidence type="ECO:0000313" key="6">
    <source>
        <dbReference type="Proteomes" id="UP000282818"/>
    </source>
</evidence>
<accession>A0A437Q4G5</accession>
<dbReference type="EMBL" id="SACQ01000010">
    <property type="protein sequence ID" value="RVU29404.1"/>
    <property type="molecule type" value="Genomic_DNA"/>
</dbReference>
<dbReference type="Proteomes" id="UP000282818">
    <property type="component" value="Unassembled WGS sequence"/>
</dbReference>
<dbReference type="PANTHER" id="PTHR34874:SF3">
    <property type="entry name" value="SULFURTRANSFERASE TUSD"/>
    <property type="match status" value="1"/>
</dbReference>
<name>A0A437Q4G5_9GAMM</name>
<keyword evidence="6" id="KW-1185">Reference proteome</keyword>
<protein>
    <submittedName>
        <fullName evidence="5">Sulfurtransferase complex subunit TusD</fullName>
    </submittedName>
</protein>
<keyword evidence="4 5" id="KW-0808">Transferase</keyword>
<organism evidence="5 6">
    <name type="scientific">Neptunomonas marina</name>
    <dbReference type="NCBI Taxonomy" id="1815562"/>
    <lineage>
        <taxon>Bacteria</taxon>
        <taxon>Pseudomonadati</taxon>
        <taxon>Pseudomonadota</taxon>
        <taxon>Gammaproteobacteria</taxon>
        <taxon>Oceanospirillales</taxon>
        <taxon>Oceanospirillaceae</taxon>
        <taxon>Neptunomonas</taxon>
    </lineage>
</organism>
<dbReference type="InterPro" id="IPR003787">
    <property type="entry name" value="Sulphur_relay_DsrE/F-like"/>
</dbReference>